<keyword evidence="1" id="KW-0472">Membrane</keyword>
<dbReference type="InterPro" id="IPR058581">
    <property type="entry name" value="TM_HPP"/>
</dbReference>
<accession>A5FWB9</accession>
<feature type="transmembrane region" description="Helical" evidence="1">
    <location>
        <begin position="50"/>
        <end position="69"/>
    </location>
</feature>
<dbReference type="eggNOG" id="COG3448">
    <property type="taxonomic scope" value="Bacteria"/>
</dbReference>
<dbReference type="RefSeq" id="WP_011941690.1">
    <property type="nucleotide sequence ID" value="NC_009484.1"/>
</dbReference>
<gene>
    <name evidence="3" type="ordered locus">Acry_0680</name>
</gene>
<organism evidence="3 4">
    <name type="scientific">Acidiphilium cryptum (strain JF-5)</name>
    <dbReference type="NCBI Taxonomy" id="349163"/>
    <lineage>
        <taxon>Bacteria</taxon>
        <taxon>Pseudomonadati</taxon>
        <taxon>Pseudomonadota</taxon>
        <taxon>Alphaproteobacteria</taxon>
        <taxon>Acetobacterales</taxon>
        <taxon>Acidocellaceae</taxon>
        <taxon>Acidiphilium</taxon>
    </lineage>
</organism>
<dbReference type="Proteomes" id="UP000000245">
    <property type="component" value="Chromosome"/>
</dbReference>
<dbReference type="KEGG" id="acr:Acry_0680"/>
<evidence type="ECO:0000259" key="2">
    <source>
        <dbReference type="Pfam" id="PF04982"/>
    </source>
</evidence>
<feature type="transmembrane region" description="Helical" evidence="1">
    <location>
        <begin position="26"/>
        <end position="43"/>
    </location>
</feature>
<protein>
    <recommendedName>
        <fullName evidence="2">HPP transmembrane region domain-containing protein</fullName>
    </recommendedName>
</protein>
<reference evidence="3 4" key="1">
    <citation type="submission" date="2007-05" db="EMBL/GenBank/DDBJ databases">
        <title>Complete sequence of chromosome of Acidiphilium cryptum JF-5.</title>
        <authorList>
            <consortium name="US DOE Joint Genome Institute"/>
            <person name="Copeland A."/>
            <person name="Lucas S."/>
            <person name="Lapidus A."/>
            <person name="Barry K."/>
            <person name="Detter J.C."/>
            <person name="Glavina del Rio T."/>
            <person name="Hammon N."/>
            <person name="Israni S."/>
            <person name="Dalin E."/>
            <person name="Tice H."/>
            <person name="Pitluck S."/>
            <person name="Sims D."/>
            <person name="Brettin T."/>
            <person name="Bruce D."/>
            <person name="Han C."/>
            <person name="Schmutz J."/>
            <person name="Larimer F."/>
            <person name="Land M."/>
            <person name="Hauser L."/>
            <person name="Kyrpides N."/>
            <person name="Kim E."/>
            <person name="Magnuson T."/>
            <person name="Richardson P."/>
        </authorList>
    </citation>
    <scope>NUCLEOTIDE SEQUENCE [LARGE SCALE GENOMIC DNA]</scope>
    <source>
        <strain evidence="3 4">JF-5</strain>
    </source>
</reference>
<evidence type="ECO:0000256" key="1">
    <source>
        <dbReference type="SAM" id="Phobius"/>
    </source>
</evidence>
<keyword evidence="1" id="KW-0812">Transmembrane</keyword>
<evidence type="ECO:0000313" key="4">
    <source>
        <dbReference type="Proteomes" id="UP000000245"/>
    </source>
</evidence>
<feature type="domain" description="HPP transmembrane region" evidence="2">
    <location>
        <begin position="36"/>
        <end position="162"/>
    </location>
</feature>
<proteinExistence type="predicted"/>
<dbReference type="Pfam" id="PF04982">
    <property type="entry name" value="TM_HPP"/>
    <property type="match status" value="1"/>
</dbReference>
<dbReference type="HOGENOM" id="CLU_1465235_0_0_5"/>
<sequence length="184" mass="18960">MTFARRGGFASLGAITRQWGAPHRPPLPGIVWIGGLLSALAWLGGRHLGLLLIPPFAATMTIVLCLPDAAVAQPFAVIAGSTLGTLIGTAAAAGLGPGPQTAALAAVAALAVLPRLRAYHPPGVALALYPALLHPGPWFAAAVVLPFTLAVVASASLLSRWVASWPAYPLPLRPRQRCIARIAR</sequence>
<name>A5FWB9_ACICJ</name>
<dbReference type="EMBL" id="CP000697">
    <property type="protein sequence ID" value="ABQ29901.1"/>
    <property type="molecule type" value="Genomic_DNA"/>
</dbReference>
<feature type="transmembrane region" description="Helical" evidence="1">
    <location>
        <begin position="138"/>
        <end position="163"/>
    </location>
</feature>
<keyword evidence="1" id="KW-1133">Transmembrane helix</keyword>
<evidence type="ECO:0000313" key="3">
    <source>
        <dbReference type="EMBL" id="ABQ29901.1"/>
    </source>
</evidence>
<dbReference type="AlphaFoldDB" id="A5FWB9"/>
<feature type="transmembrane region" description="Helical" evidence="1">
    <location>
        <begin position="75"/>
        <end position="95"/>
    </location>
</feature>
<dbReference type="STRING" id="349163.Acry_0680"/>
<keyword evidence="4" id="KW-1185">Reference proteome</keyword>